<dbReference type="Proteomes" id="UP000696413">
    <property type="component" value="Unassembled WGS sequence"/>
</dbReference>
<accession>A0ABS6HN39</accession>
<comment type="caution">
    <text evidence="1">The sequence shown here is derived from an EMBL/GenBank/DDBJ whole genome shotgun (WGS) entry which is preliminary data.</text>
</comment>
<keyword evidence="2" id="KW-1185">Reference proteome</keyword>
<evidence type="ECO:0000313" key="2">
    <source>
        <dbReference type="Proteomes" id="UP000696413"/>
    </source>
</evidence>
<protein>
    <submittedName>
        <fullName evidence="1">Uncharacterized protein</fullName>
    </submittedName>
</protein>
<proteinExistence type="predicted"/>
<dbReference type="RefSeq" id="WP_214394967.1">
    <property type="nucleotide sequence ID" value="NZ_JAHBOL010000014.1"/>
</dbReference>
<organism evidence="1 2">
    <name type="scientific">Mycolicibacterium goodii</name>
    <name type="common">Mycobacterium goodii</name>
    <dbReference type="NCBI Taxonomy" id="134601"/>
    <lineage>
        <taxon>Bacteria</taxon>
        <taxon>Bacillati</taxon>
        <taxon>Actinomycetota</taxon>
        <taxon>Actinomycetes</taxon>
        <taxon>Mycobacteriales</taxon>
        <taxon>Mycobacteriaceae</taxon>
        <taxon>Mycolicibacterium</taxon>
    </lineage>
</organism>
<gene>
    <name evidence="1" type="ORF">KL859_14720</name>
</gene>
<evidence type="ECO:0000313" key="1">
    <source>
        <dbReference type="EMBL" id="MBU8824116.1"/>
    </source>
</evidence>
<name>A0ABS6HN39_MYCGD</name>
<dbReference type="EMBL" id="JAHBOM010000010">
    <property type="protein sequence ID" value="MBU8824116.1"/>
    <property type="molecule type" value="Genomic_DNA"/>
</dbReference>
<reference evidence="1 2" key="1">
    <citation type="submission" date="2021-05" db="EMBL/GenBank/DDBJ databases">
        <title>Draft Genome Sequences of Clinical Respiratory Isolates of Mycobacterium goodii Recovered in Ireland.</title>
        <authorList>
            <person name="Flanagan P.R."/>
            <person name="Mok S."/>
            <person name="Roycroft E."/>
            <person name="Rogers T.R."/>
            <person name="Fitzgibbon M."/>
        </authorList>
    </citation>
    <scope>NUCLEOTIDE SEQUENCE [LARGE SCALE GENOMIC DNA]</scope>
    <source>
        <strain evidence="1 2">14IE55</strain>
    </source>
</reference>
<sequence length="181" mass="19357">MLPHDPASDVVNAFVVAMKQAFNPDDKVQPPLGGGSTDVRFFASDGALPTSVWDPESGGLTMGCKAPLLWVRVDRRYRARSHEVHSAYVGDKSCKDADVVRALAVEIGVARCADMSAKPKWSELEREAEISLDDSWRIEIALCRASAALTKAGHAVATDTIAPLGPEGGLIAWTGMAYASF</sequence>